<evidence type="ECO:0000313" key="3">
    <source>
        <dbReference type="Proteomes" id="UP001457282"/>
    </source>
</evidence>
<accession>A0AAW1VN61</accession>
<keyword evidence="3" id="KW-1185">Reference proteome</keyword>
<reference evidence="2 3" key="1">
    <citation type="journal article" date="2023" name="G3 (Bethesda)">
        <title>A chromosome-length genome assembly and annotation of blackberry (Rubus argutus, cv. 'Hillquist').</title>
        <authorList>
            <person name="Bruna T."/>
            <person name="Aryal R."/>
            <person name="Dudchenko O."/>
            <person name="Sargent D.J."/>
            <person name="Mead D."/>
            <person name="Buti M."/>
            <person name="Cavallini A."/>
            <person name="Hytonen T."/>
            <person name="Andres J."/>
            <person name="Pham M."/>
            <person name="Weisz D."/>
            <person name="Mascagni F."/>
            <person name="Usai G."/>
            <person name="Natali L."/>
            <person name="Bassil N."/>
            <person name="Fernandez G.E."/>
            <person name="Lomsadze A."/>
            <person name="Armour M."/>
            <person name="Olukolu B."/>
            <person name="Poorten T."/>
            <person name="Britton C."/>
            <person name="Davik J."/>
            <person name="Ashrafi H."/>
            <person name="Aiden E.L."/>
            <person name="Borodovsky M."/>
            <person name="Worthington M."/>
        </authorList>
    </citation>
    <scope>NUCLEOTIDE SEQUENCE [LARGE SCALE GENOMIC DNA]</scope>
    <source>
        <strain evidence="2">PI 553951</strain>
    </source>
</reference>
<evidence type="ECO:0000313" key="2">
    <source>
        <dbReference type="EMBL" id="KAK9903850.1"/>
    </source>
</evidence>
<dbReference type="SUPFAM" id="SSF52058">
    <property type="entry name" value="L domain-like"/>
    <property type="match status" value="1"/>
</dbReference>
<dbReference type="InterPro" id="IPR032675">
    <property type="entry name" value="LRR_dom_sf"/>
</dbReference>
<dbReference type="InterPro" id="IPR056789">
    <property type="entry name" value="LRR_R13L1-DRL21"/>
</dbReference>
<feature type="domain" description="R13L1/DRL21-like LRR repeat region" evidence="1">
    <location>
        <begin position="243"/>
        <end position="368"/>
    </location>
</feature>
<dbReference type="PANTHER" id="PTHR47186:SF3">
    <property type="entry name" value="OS09G0267800 PROTEIN"/>
    <property type="match status" value="1"/>
</dbReference>
<name>A0AAW1VN61_RUBAR</name>
<dbReference type="EMBL" id="JBEDUW010000205">
    <property type="protein sequence ID" value="KAK9903850.1"/>
    <property type="molecule type" value="Genomic_DNA"/>
</dbReference>
<organism evidence="2 3">
    <name type="scientific">Rubus argutus</name>
    <name type="common">Southern blackberry</name>
    <dbReference type="NCBI Taxonomy" id="59490"/>
    <lineage>
        <taxon>Eukaryota</taxon>
        <taxon>Viridiplantae</taxon>
        <taxon>Streptophyta</taxon>
        <taxon>Embryophyta</taxon>
        <taxon>Tracheophyta</taxon>
        <taxon>Spermatophyta</taxon>
        <taxon>Magnoliopsida</taxon>
        <taxon>eudicotyledons</taxon>
        <taxon>Gunneridae</taxon>
        <taxon>Pentapetalae</taxon>
        <taxon>rosids</taxon>
        <taxon>fabids</taxon>
        <taxon>Rosales</taxon>
        <taxon>Rosaceae</taxon>
        <taxon>Rosoideae</taxon>
        <taxon>Rosoideae incertae sedis</taxon>
        <taxon>Rubus</taxon>
    </lineage>
</organism>
<comment type="caution">
    <text evidence="2">The sequence shown here is derived from an EMBL/GenBank/DDBJ whole genome shotgun (WGS) entry which is preliminary data.</text>
</comment>
<gene>
    <name evidence="2" type="ORF">M0R45_000822</name>
</gene>
<evidence type="ECO:0000259" key="1">
    <source>
        <dbReference type="Pfam" id="PF25019"/>
    </source>
</evidence>
<proteinExistence type="predicted"/>
<dbReference type="PANTHER" id="PTHR47186">
    <property type="entry name" value="LEUCINE-RICH REPEAT-CONTAINING PROTEIN 57"/>
    <property type="match status" value="1"/>
</dbReference>
<dbReference type="Proteomes" id="UP001457282">
    <property type="component" value="Unassembled WGS sequence"/>
</dbReference>
<dbReference type="Gene3D" id="3.80.10.10">
    <property type="entry name" value="Ribonuclease Inhibitor"/>
    <property type="match status" value="1"/>
</dbReference>
<sequence length="476" mass="53366">MADIASLVLSTGITSAILQVVVDRITKFLEEKKDLSTGVAEEGLLEDAKSSFLDAEDLLDKIGLGLERKNSVDANQVRDSVSFYSSIPSEVKTMQKKLDDLVKELERYSTTEREPQILAVTSSSSVDESSVFGRDKDLNKMKELVLSVQQEGGKCLCNSNSGHTRIAILPKPITEIYGLETLKLKSCPKLLHLPENLKDLIKLRHLDFDRHRQLSSMPIDVGKLTSLETLHAFRVGKEKGYQIEELKNMRCLRGSISITNLENVADFLQAEAAMLHNKQYLDRLELEWNGMRDQMQPVQQEVLTGLEPHVGLKELRVTGYCGSFFPKWIAESSFSKLESIELENCPFCVLLPSLGQLPALKKLLVQNMCNLEGVDHLFCGSSAGFLSLETLTLRDMPELNINRCPQLQSLPEGGLPPSLKTLTILESDILKDRCKVGDGADWNKIRWIPNILIEKMVISAQRPDNQVDEYLSQPRD</sequence>
<protein>
    <recommendedName>
        <fullName evidence="1">R13L1/DRL21-like LRR repeat region domain-containing protein</fullName>
    </recommendedName>
</protein>
<dbReference type="AlphaFoldDB" id="A0AAW1VN61"/>
<dbReference type="Pfam" id="PF25019">
    <property type="entry name" value="LRR_R13L1-DRL21"/>
    <property type="match status" value="1"/>
</dbReference>